<accession>A0ABS9M223</accession>
<dbReference type="Proteomes" id="UP001139012">
    <property type="component" value="Unassembled WGS sequence"/>
</dbReference>
<evidence type="ECO:0000256" key="1">
    <source>
        <dbReference type="SAM" id="SignalP"/>
    </source>
</evidence>
<comment type="caution">
    <text evidence="2">The sequence shown here is derived from an EMBL/GenBank/DDBJ whole genome shotgun (WGS) entry which is preliminary data.</text>
</comment>
<evidence type="ECO:0000313" key="2">
    <source>
        <dbReference type="EMBL" id="MCG2673299.1"/>
    </source>
</evidence>
<name>A0ABS9M223_9BRAD</name>
<organism evidence="2 3">
    <name type="scientific">Bradyrhizobium zhengyangense</name>
    <dbReference type="NCBI Taxonomy" id="2911009"/>
    <lineage>
        <taxon>Bacteria</taxon>
        <taxon>Pseudomonadati</taxon>
        <taxon>Pseudomonadota</taxon>
        <taxon>Alphaproteobacteria</taxon>
        <taxon>Hyphomicrobiales</taxon>
        <taxon>Nitrobacteraceae</taxon>
        <taxon>Bradyrhizobium</taxon>
    </lineage>
</organism>
<sequence>MKRIAAAVSVCLGIVPSSAFAFDWSIKTSESETVEVNSNQFLKSYQAGSLGSYSTLTANAEARTATSKFDFDGDGTYKKYWGPGAAGLASEYLSYGFKARYEQSEKTKLDREFIESTWRQQSTALAVLNDLGVATNVHGFLDRLTATGGIDRAPTNLDFVSLFATSTRTSYEPSSGGLPFTDTLARGSWRHSFSPIVAVNLSSEAELLDYDNAFNSRVQIYREQVGVDATLSPLLSFRANVGPAYLVTENGVSTSPFGGAGATGAVSSSVLDWIGDAVLTYKMMKDTTLTFLASQSVGPSIVGSLFKRDSLSANLIYTINSHSSLSLSASGNRQISTTTTDYASASATYSYNFTREWLGQFTYRYQHRFASTGPTTIEPLTGIPTVSGTGPADSHSLLFVFTHNYVLLPSGSY</sequence>
<protein>
    <recommendedName>
        <fullName evidence="4">Porin</fullName>
    </recommendedName>
</protein>
<reference evidence="2" key="1">
    <citation type="submission" date="2022-01" db="EMBL/GenBank/DDBJ databases">
        <title>Genome sequnece data of strain Bradyrhizobium sp. nov.</title>
        <authorList>
            <person name="Zhang J."/>
        </authorList>
    </citation>
    <scope>NUCLEOTIDE SEQUENCE</scope>
    <source>
        <strain evidence="2">WYCCWR 12774</strain>
    </source>
</reference>
<keyword evidence="3" id="KW-1185">Reference proteome</keyword>
<keyword evidence="1" id="KW-0732">Signal</keyword>
<feature type="signal peptide" evidence="1">
    <location>
        <begin position="1"/>
        <end position="21"/>
    </location>
</feature>
<dbReference type="EMBL" id="JAKLUA010000043">
    <property type="protein sequence ID" value="MCG2673299.1"/>
    <property type="molecule type" value="Genomic_DNA"/>
</dbReference>
<feature type="chain" id="PRO_5045445474" description="Porin" evidence="1">
    <location>
        <begin position="22"/>
        <end position="413"/>
    </location>
</feature>
<evidence type="ECO:0008006" key="4">
    <source>
        <dbReference type="Google" id="ProtNLM"/>
    </source>
</evidence>
<dbReference type="RefSeq" id="WP_237874316.1">
    <property type="nucleotide sequence ID" value="NZ_JAKLUA010000043.1"/>
</dbReference>
<evidence type="ECO:0000313" key="3">
    <source>
        <dbReference type="Proteomes" id="UP001139012"/>
    </source>
</evidence>
<proteinExistence type="predicted"/>
<gene>
    <name evidence="2" type="ORF">L6637_41185</name>
</gene>